<gene>
    <name evidence="2" type="primary">SWPV1-167</name>
</gene>
<feature type="coiled-coil region" evidence="1">
    <location>
        <begin position="28"/>
        <end position="62"/>
    </location>
</feature>
<protein>
    <submittedName>
        <fullName evidence="2">SWPV1-167</fullName>
    </submittedName>
</protein>
<accession>A0A1V0S7Z4</accession>
<reference evidence="2 3" key="1">
    <citation type="journal article" date="2017" name="BMC Genomics">
        <title>Genomic characterization of two novel pathogenic avipoxviruses isolated from pacific shearwaters (Ardenna spp.).</title>
        <authorList>
            <person name="Sarker S."/>
            <person name="Das S."/>
            <person name="Lavers J.L."/>
            <person name="Hutton I."/>
            <person name="Helbig K."/>
            <person name="Imbery J."/>
            <person name="Upton C."/>
            <person name="Raidal S.R."/>
        </authorList>
    </citation>
    <scope>NUCLEOTIDE SEQUENCE [LARGE SCALE GENOMIC DNA]</scope>
    <source>
        <strain evidence="2 3">SWPV-1</strain>
    </source>
</reference>
<keyword evidence="1" id="KW-0175">Coiled coil</keyword>
<proteinExistence type="predicted"/>
<evidence type="ECO:0000313" key="3">
    <source>
        <dbReference type="Proteomes" id="UP000315116"/>
    </source>
</evidence>
<dbReference type="EMBL" id="KX857216">
    <property type="protein sequence ID" value="ARF02743.1"/>
    <property type="molecule type" value="Genomic_DNA"/>
</dbReference>
<organism evidence="2 3">
    <name type="scientific">Shearwaterpox virus</name>
    <dbReference type="NCBI Taxonomy" id="1974596"/>
    <lineage>
        <taxon>Viruses</taxon>
        <taxon>Varidnaviria</taxon>
        <taxon>Bamfordvirae</taxon>
        <taxon>Nucleocytoviricota</taxon>
        <taxon>Pokkesviricetes</taxon>
        <taxon>Chitovirales</taxon>
        <taxon>Poxviridae</taxon>
        <taxon>Chordopoxvirinae</taxon>
        <taxon>Avipoxvirus</taxon>
        <taxon>Avipoxvirus canarypox</taxon>
        <taxon>Canarypox virus</taxon>
    </lineage>
</organism>
<dbReference type="Proteomes" id="UP000315116">
    <property type="component" value="Segment"/>
</dbReference>
<evidence type="ECO:0000313" key="2">
    <source>
        <dbReference type="EMBL" id="ARF02743.1"/>
    </source>
</evidence>
<evidence type="ECO:0000256" key="1">
    <source>
        <dbReference type="SAM" id="Coils"/>
    </source>
</evidence>
<sequence>MTVILILYVIIIFFFLFILTKKSTPVFNQKESIILQNINKQIDEEENTLVTLKGDLLSKEEEFRTLHDLSSSTEFNKYKQLKFIDPYTVMKFTYDLIDRWHLL</sequence>
<name>A0A1V0S7Z4_CNPV</name>